<feature type="compositionally biased region" description="Polar residues" evidence="2">
    <location>
        <begin position="651"/>
        <end position="660"/>
    </location>
</feature>
<comment type="caution">
    <text evidence="3">The sequence shown here is derived from an EMBL/GenBank/DDBJ whole genome shotgun (WGS) entry which is preliminary data.</text>
</comment>
<feature type="compositionally biased region" description="Polar residues" evidence="2">
    <location>
        <begin position="497"/>
        <end position="509"/>
    </location>
</feature>
<feature type="compositionally biased region" description="Low complexity" evidence="2">
    <location>
        <begin position="548"/>
        <end position="558"/>
    </location>
</feature>
<evidence type="ECO:0000313" key="4">
    <source>
        <dbReference type="Proteomes" id="UP000283530"/>
    </source>
</evidence>
<evidence type="ECO:0000313" key="3">
    <source>
        <dbReference type="EMBL" id="RWR93295.1"/>
    </source>
</evidence>
<proteinExistence type="predicted"/>
<feature type="region of interest" description="Disordered" evidence="2">
    <location>
        <begin position="576"/>
        <end position="613"/>
    </location>
</feature>
<feature type="region of interest" description="Disordered" evidence="2">
    <location>
        <begin position="634"/>
        <end position="660"/>
    </location>
</feature>
<organism evidence="3 4">
    <name type="scientific">Cinnamomum micranthum f. kanehirae</name>
    <dbReference type="NCBI Taxonomy" id="337451"/>
    <lineage>
        <taxon>Eukaryota</taxon>
        <taxon>Viridiplantae</taxon>
        <taxon>Streptophyta</taxon>
        <taxon>Embryophyta</taxon>
        <taxon>Tracheophyta</taxon>
        <taxon>Spermatophyta</taxon>
        <taxon>Magnoliopsida</taxon>
        <taxon>Magnoliidae</taxon>
        <taxon>Laurales</taxon>
        <taxon>Lauraceae</taxon>
        <taxon>Cinnamomum</taxon>
    </lineage>
</organism>
<feature type="region of interest" description="Disordered" evidence="2">
    <location>
        <begin position="852"/>
        <end position="918"/>
    </location>
</feature>
<evidence type="ECO:0000256" key="2">
    <source>
        <dbReference type="SAM" id="MobiDB-lite"/>
    </source>
</evidence>
<dbReference type="PANTHER" id="PTHR34962:SF1">
    <property type="entry name" value="EMBRYO DEFECTIVE 1703-RELATED"/>
    <property type="match status" value="1"/>
</dbReference>
<evidence type="ECO:0000256" key="1">
    <source>
        <dbReference type="SAM" id="Coils"/>
    </source>
</evidence>
<dbReference type="OrthoDB" id="611606at2759"/>
<reference evidence="3 4" key="1">
    <citation type="journal article" date="2019" name="Nat. Plants">
        <title>Stout camphor tree genome fills gaps in understanding of flowering plant genome evolution.</title>
        <authorList>
            <person name="Chaw S.M."/>
            <person name="Liu Y.C."/>
            <person name="Wu Y.W."/>
            <person name="Wang H.Y."/>
            <person name="Lin C.I."/>
            <person name="Wu C.S."/>
            <person name="Ke H.M."/>
            <person name="Chang L.Y."/>
            <person name="Hsu C.Y."/>
            <person name="Yang H.T."/>
            <person name="Sudianto E."/>
            <person name="Hsu M.H."/>
            <person name="Wu K.P."/>
            <person name="Wang L.N."/>
            <person name="Leebens-Mack J.H."/>
            <person name="Tsai I.J."/>
        </authorList>
    </citation>
    <scope>NUCLEOTIDE SEQUENCE [LARGE SCALE GENOMIC DNA]</scope>
    <source>
        <strain evidence="4">cv. Chaw 1501</strain>
        <tissue evidence="3">Young leaves</tissue>
    </source>
</reference>
<sequence>MESFNSTVLGKAPLFCGFSALRLTTPPENRFRKNPSWNQRNGFQFILKNSFSSSSSTCRKLQISSRLGRTSKRQNSLRKKLFDEAKVRKNQDSSNPFPNLNNSNHVYDENEKPQIDSNFVNAEESDLSGIDYDNVENSSIEKLDDLGDTVLWSKLENWADQYKKDSEDWGVGSGPIFTIYQDLRGNVSRVSVNKREILKRSGVELGSFKSLEVGLDTRDLKSKISRANLIAREIKRGEYRFPKNSSIATFVVDKQTSFFDGFRYAALRGNSVSKLPWIGFTMLCGCFIFWATEKLFVGGKNVVKLTREEEEMLRRKLRSRMEKAKLETGNVEVVENELALKRPVGPIERPHLDKDELMKIISRAKGVNENPAIFDSSVNVVAGEKNFSDKIMEIQEMARQAREIEREKLSKLDKNGEEIDLPVVSDAIKEETCSLESGADKNTVAVVKASDSVDRVKSLSSIESGESLGTNQVTEAISLDKTVKEDALSEPSASCDAKNSISQSNTRTSNLEVMKNNLKAVKDPSRMELNTMHSSYADEEIRSHELSYSKPSSTSTSSVRTKQRIITSVEEAKDYLSQKGGPQGGPHVQSLANDKEAKGNEDRAINEKDGAFKPSNFDKALDLKSVTRASEDSALATDFSDERGRPLAPSMSGSSDSLEPCSTMNAPSIHTDGIDKKPLDANKSWIEENFQEFEPLVKKIGVGFQENYMVAKENVQEQSSLSAEVNQLGFKEDDELEWMKDDGLRKIVFKVRENELAGRDPFHLMDAEDKNAFFKGLERKVEIANEKLLGVHEYVHSRIENLDYGSDGISLHDPPEKIIPRWKGPTFDKDSEFLKNFVEHKNATLKENLGMSNSANQHQDSSIQKQEEPSSSPISPSYGVHNLTKKRKDEASRDPKTVIESSDGSTRPGKKSGKEHWQHTKKWTREFLEVYNAETDPEIKSIMKDMGKDLDRWITEKEVKEAVDLMTRIPKRKRRYIEKKMEKLKREMEMFGTHAVVSKYKEYSEEKEEDYLWWLDLPYVLCIELYIKEDDIERVGFYSLEMAVDLELDPKQYHVVAFEDPRDCKSFCYILQAHMEMLGNGCAFVVARPPKDTFREAKANGFSVTVIRKGEIQLNVDQALEEVENEITEIGSKMYHDKIMRERSVDMSGLMKGIFGAGKTMNRILYDYPGFLVYDHLFWQLHTSIFVCASQNQ</sequence>
<keyword evidence="1" id="KW-0175">Coiled coil</keyword>
<feature type="compositionally biased region" description="Basic and acidic residues" evidence="2">
    <location>
        <begin position="887"/>
        <end position="897"/>
    </location>
</feature>
<dbReference type="STRING" id="337451.A0A3S3N6I0"/>
<keyword evidence="4" id="KW-1185">Reference proteome</keyword>
<feature type="compositionally biased region" description="Basic and acidic residues" evidence="2">
    <location>
        <begin position="593"/>
        <end position="611"/>
    </location>
</feature>
<feature type="region of interest" description="Disordered" evidence="2">
    <location>
        <begin position="489"/>
        <end position="509"/>
    </location>
</feature>
<dbReference type="AlphaFoldDB" id="A0A3S3N6I0"/>
<dbReference type="Proteomes" id="UP000283530">
    <property type="component" value="Unassembled WGS sequence"/>
</dbReference>
<gene>
    <name evidence="3" type="ORF">CKAN_02253900</name>
</gene>
<feature type="compositionally biased region" description="Polar residues" evidence="2">
    <location>
        <begin position="852"/>
        <end position="864"/>
    </location>
</feature>
<protein>
    <submittedName>
        <fullName evidence="3">Tenomodulin</fullName>
    </submittedName>
</protein>
<dbReference type="PANTHER" id="PTHR34962">
    <property type="entry name" value="EMBRYO DEFECTIVE 1703-RELATED"/>
    <property type="match status" value="1"/>
</dbReference>
<name>A0A3S3N6I0_9MAGN</name>
<dbReference type="EMBL" id="QPKB01000010">
    <property type="protein sequence ID" value="RWR93295.1"/>
    <property type="molecule type" value="Genomic_DNA"/>
</dbReference>
<accession>A0A3S3N6I0</accession>
<feature type="coiled-coil region" evidence="1">
    <location>
        <begin position="387"/>
        <end position="414"/>
    </location>
</feature>
<feature type="region of interest" description="Disordered" evidence="2">
    <location>
        <begin position="540"/>
        <end position="562"/>
    </location>
</feature>